<protein>
    <submittedName>
        <fullName evidence="6">HTH-type transcriptional regulator MalT</fullName>
    </submittedName>
</protein>
<dbReference type="GO" id="GO:0006355">
    <property type="term" value="P:regulation of DNA-templated transcription"/>
    <property type="evidence" value="ECO:0007669"/>
    <property type="project" value="InterPro"/>
</dbReference>
<keyword evidence="2" id="KW-0238">DNA-binding</keyword>
<evidence type="ECO:0000313" key="7">
    <source>
        <dbReference type="Proteomes" id="UP000077407"/>
    </source>
</evidence>
<dbReference type="Gene3D" id="1.25.40.10">
    <property type="entry name" value="Tetratricopeptide repeat domain"/>
    <property type="match status" value="1"/>
</dbReference>
<dbReference type="InterPro" id="IPR059106">
    <property type="entry name" value="WHD_MalT"/>
</dbReference>
<dbReference type="SUPFAM" id="SSF46894">
    <property type="entry name" value="C-terminal effector domain of the bipartite response regulators"/>
    <property type="match status" value="1"/>
</dbReference>
<evidence type="ECO:0000256" key="1">
    <source>
        <dbReference type="ARBA" id="ARBA00023015"/>
    </source>
</evidence>
<dbReference type="PANTHER" id="PTHR43214">
    <property type="entry name" value="TWO-COMPONENT RESPONSE REGULATOR"/>
    <property type="match status" value="1"/>
</dbReference>
<dbReference type="InterPro" id="IPR016032">
    <property type="entry name" value="Sig_transdc_resp-reg_C-effctor"/>
</dbReference>
<dbReference type="GO" id="GO:0003677">
    <property type="term" value="F:DNA binding"/>
    <property type="evidence" value="ECO:0007669"/>
    <property type="project" value="UniProtKB-KW"/>
</dbReference>
<evidence type="ECO:0000313" key="6">
    <source>
        <dbReference type="EMBL" id="OAA90555.1"/>
    </source>
</evidence>
<dbReference type="SUPFAM" id="SSF52540">
    <property type="entry name" value="P-loop containing nucleoside triphosphate hydrolases"/>
    <property type="match status" value="1"/>
</dbReference>
<dbReference type="RefSeq" id="WP_063554989.1">
    <property type="nucleotide sequence ID" value="NZ_LITT01000011.1"/>
</dbReference>
<dbReference type="Proteomes" id="UP000077407">
    <property type="component" value="Unassembled WGS sequence"/>
</dbReference>
<dbReference type="InterPro" id="IPR027417">
    <property type="entry name" value="P-loop_NTPase"/>
</dbReference>
<reference evidence="6 7" key="1">
    <citation type="journal article" date="2015" name="Biotechnol. Bioeng.">
        <title>Genome sequence and phenotypic characterization of Caulobacter segnis.</title>
        <authorList>
            <person name="Patel S."/>
            <person name="Fletcher B."/>
            <person name="Scott D.C."/>
            <person name="Ely B."/>
        </authorList>
    </citation>
    <scope>NUCLEOTIDE SEQUENCE [LARGE SCALE GENOMIC DNA]</scope>
    <source>
        <strain evidence="6 7">ERI-2</strain>
    </source>
</reference>
<dbReference type="SUPFAM" id="SSF48452">
    <property type="entry name" value="TPR-like"/>
    <property type="match status" value="1"/>
</dbReference>
<dbReference type="AlphaFoldDB" id="A0A162J5E0"/>
<dbReference type="EMBL" id="LITT01000011">
    <property type="protein sequence ID" value="OAA90555.1"/>
    <property type="molecule type" value="Genomic_DNA"/>
</dbReference>
<keyword evidence="1" id="KW-0805">Transcription regulation</keyword>
<comment type="caution">
    <text evidence="6">The sequence shown here is derived from an EMBL/GenBank/DDBJ whole genome shotgun (WGS) entry which is preliminary data.</text>
</comment>
<dbReference type="InterPro" id="IPR041617">
    <property type="entry name" value="TPR_MalT"/>
</dbReference>
<evidence type="ECO:0000256" key="4">
    <source>
        <dbReference type="SAM" id="Coils"/>
    </source>
</evidence>
<dbReference type="InterPro" id="IPR039420">
    <property type="entry name" value="WalR-like"/>
</dbReference>
<dbReference type="PRINTS" id="PR00038">
    <property type="entry name" value="HTHLUXR"/>
</dbReference>
<evidence type="ECO:0000256" key="2">
    <source>
        <dbReference type="ARBA" id="ARBA00023125"/>
    </source>
</evidence>
<dbReference type="SMART" id="SM00421">
    <property type="entry name" value="HTH_LUXR"/>
    <property type="match status" value="1"/>
</dbReference>
<dbReference type="PATRIC" id="fig|1538.10.peg.367"/>
<dbReference type="Gene3D" id="1.10.10.10">
    <property type="entry name" value="Winged helix-like DNA-binding domain superfamily/Winged helix DNA-binding domain"/>
    <property type="match status" value="1"/>
</dbReference>
<evidence type="ECO:0000259" key="5">
    <source>
        <dbReference type="PROSITE" id="PS50043"/>
    </source>
</evidence>
<dbReference type="PROSITE" id="PS50043">
    <property type="entry name" value="HTH_LUXR_2"/>
    <property type="match status" value="1"/>
</dbReference>
<evidence type="ECO:0000256" key="3">
    <source>
        <dbReference type="ARBA" id="ARBA00023163"/>
    </source>
</evidence>
<organism evidence="6 7">
    <name type="scientific">Clostridium ljungdahlii</name>
    <dbReference type="NCBI Taxonomy" id="1538"/>
    <lineage>
        <taxon>Bacteria</taxon>
        <taxon>Bacillati</taxon>
        <taxon>Bacillota</taxon>
        <taxon>Clostridia</taxon>
        <taxon>Eubacteriales</taxon>
        <taxon>Clostridiaceae</taxon>
        <taxon>Clostridium</taxon>
    </lineage>
</organism>
<name>A0A162J5E0_9CLOT</name>
<dbReference type="InterPro" id="IPR036388">
    <property type="entry name" value="WH-like_DNA-bd_sf"/>
</dbReference>
<feature type="domain" description="HTH luxR-type" evidence="5">
    <location>
        <begin position="818"/>
        <end position="883"/>
    </location>
</feature>
<accession>A0A162J5E0</accession>
<dbReference type="PANTHER" id="PTHR43214:SF41">
    <property type="entry name" value="NITRATE_NITRITE RESPONSE REGULATOR PROTEIN NARP"/>
    <property type="match status" value="1"/>
</dbReference>
<dbReference type="Pfam" id="PF25873">
    <property type="entry name" value="WHD_MalT"/>
    <property type="match status" value="1"/>
</dbReference>
<dbReference type="Gene3D" id="3.40.50.300">
    <property type="entry name" value="P-loop containing nucleotide triphosphate hydrolases"/>
    <property type="match status" value="1"/>
</dbReference>
<keyword evidence="3" id="KW-0804">Transcription</keyword>
<feature type="coiled-coil region" evidence="4">
    <location>
        <begin position="628"/>
        <end position="655"/>
    </location>
</feature>
<gene>
    <name evidence="6" type="primary">malT</name>
    <name evidence="6" type="ORF">WY13_01459</name>
</gene>
<dbReference type="InterPro" id="IPR011990">
    <property type="entry name" value="TPR-like_helical_dom_sf"/>
</dbReference>
<dbReference type="OrthoDB" id="9789465at2"/>
<dbReference type="CDD" id="cd06170">
    <property type="entry name" value="LuxR_C_like"/>
    <property type="match status" value="1"/>
</dbReference>
<dbReference type="Pfam" id="PF17874">
    <property type="entry name" value="TPR_MalT"/>
    <property type="match status" value="1"/>
</dbReference>
<dbReference type="InterPro" id="IPR000792">
    <property type="entry name" value="Tscrpt_reg_LuxR_C"/>
</dbReference>
<sequence length="885" mass="104028">MLLNCKYNNTKFLIPKKKCKIIDREKILSKLDEVLKTKLTIIAAAAGSGKTTSVISWIYSRKLDHNTVWISLDERDNNLNIFWRSIITAIEKFKNNDMNCKQADLIQDQDISSESVVNMALASISSVNKDLILVIDDLHFVKNEDVLVEIKHFIDGISDNIHIIITSRTKLSINISKLRLDGEVTEIDKEDLSFSLEETDEFIKTNIEITMPKESVQILNKYTEGWIAGIQMTVLSIKERKNVTEMNEKFIESNKYIQDYFCEEIFNRQSEEIKDFLLKTCILDELNIELCNAVSCMKNSQQILEKIYDKNLFINKLDYDGKLFKYDILFKKFLMSKANVINKEEMREASNKAAKWYENNGRINNAVNQYISIENYEQAIEVIEDKCIKETFINEYFYVENWLKNIPQDVIVKNARFCIIYMYTYIYDDINYKKYLEFAEKALKSCTDEDYKKECLGILYIIRGDKSYIELDYKKSISYYENALNYLGKDMFWHTIINLKSGIVYFYLQDFVLEEKFFHESIILSQSYKDNTLNLMTNRIIIFAKLLKGELNECENICNTCLNSTISNDLEKSSLMSIFYVALALVYYEKNYIIKAEEYVFKGLELVEEWDFYTAFIGYYVYSGVVLKNNKKNQKSELNKIYEKVQELSKKYKNNKLADKYYFYKLKDHFKVLEMERFIEYGRIKCVEKYIAKRDFKIAEELVVFSKILMCKGKNEDALMLLNKILASDKEKNSNSLIIRAYIFRSEILSQKDQYENATKDLRQALIIGYKSGFVRLFLIKQTKARKILIKTIKSMKFNKDYYEMGDYLNKILSLYSTKEDSQIISKREREVLMLIEKGAKNSEIAKRLFITESTAKSHILNIFSKLSVRNRIEAVAKAKEIGII</sequence>
<dbReference type="Pfam" id="PF00196">
    <property type="entry name" value="GerE"/>
    <property type="match status" value="1"/>
</dbReference>
<proteinExistence type="predicted"/>
<keyword evidence="4" id="KW-0175">Coiled coil</keyword>